<evidence type="ECO:0000313" key="10">
    <source>
        <dbReference type="Proteomes" id="UP000647241"/>
    </source>
</evidence>
<evidence type="ECO:0000256" key="1">
    <source>
        <dbReference type="ARBA" id="ARBA00004651"/>
    </source>
</evidence>
<evidence type="ECO:0000256" key="8">
    <source>
        <dbReference type="SAM" id="Phobius"/>
    </source>
</evidence>
<dbReference type="PANTHER" id="PTHR21716:SF53">
    <property type="entry name" value="PERMEASE PERM-RELATED"/>
    <property type="match status" value="1"/>
</dbReference>
<evidence type="ECO:0000256" key="2">
    <source>
        <dbReference type="ARBA" id="ARBA00009773"/>
    </source>
</evidence>
<sequence length="367" mass="40415">MNRCAQTICIQLCQHPRRITLATSTPDLDPGNKESRKAVRGHILFCIGILLALYLAWHLLKELEIIYVSALFAVVLTPVVTSITKLNLRGYHPSRVVALILLIAGAILALTLFLTFGLPPVLRDLKEFSTELPQRIPATVERINKLPFATKFNVDSMIQRAEGALTETASYIFTSLPAWLSHVFDILTAAFLCIYFMLEGEYAYRFFLSLFPYQQRARLDNTLQRADLKISKWLFGQGLLMLILGISSTIVFGILHVRYFLLLGVLMGLFNIIPIAGGVITIVLAAGVAALDSWTKMAGVLIFYAIYVNVENAFLTPRIMRSSVNLMGLTVLIALLCGTALAGIVGALVAVPTAALISVLLDEYAVQ</sequence>
<gene>
    <name evidence="9" type="ORF">GCM10011585_25020</name>
</gene>
<dbReference type="EMBL" id="BMGT01000003">
    <property type="protein sequence ID" value="GGG80592.1"/>
    <property type="molecule type" value="Genomic_DNA"/>
</dbReference>
<reference evidence="9" key="2">
    <citation type="submission" date="2020-09" db="EMBL/GenBank/DDBJ databases">
        <authorList>
            <person name="Sun Q."/>
            <person name="Zhou Y."/>
        </authorList>
    </citation>
    <scope>NUCLEOTIDE SEQUENCE</scope>
    <source>
        <strain evidence="9">CGMCC 1.12997</strain>
    </source>
</reference>
<accession>A0A917HJF9</accession>
<feature type="transmembrane region" description="Helical" evidence="8">
    <location>
        <begin position="179"/>
        <end position="198"/>
    </location>
</feature>
<comment type="caution">
    <text evidence="9">The sequence shown here is derived from an EMBL/GenBank/DDBJ whole genome shotgun (WGS) entry which is preliminary data.</text>
</comment>
<keyword evidence="6 8" id="KW-1133">Transmembrane helix</keyword>
<proteinExistence type="inferred from homology"/>
<evidence type="ECO:0000256" key="4">
    <source>
        <dbReference type="ARBA" id="ARBA00022475"/>
    </source>
</evidence>
<feature type="transmembrane region" description="Helical" evidence="8">
    <location>
        <begin position="332"/>
        <end position="361"/>
    </location>
</feature>
<keyword evidence="3" id="KW-0813">Transport</keyword>
<dbReference type="PANTHER" id="PTHR21716">
    <property type="entry name" value="TRANSMEMBRANE PROTEIN"/>
    <property type="match status" value="1"/>
</dbReference>
<dbReference type="RefSeq" id="WP_229739284.1">
    <property type="nucleotide sequence ID" value="NZ_BMGT01000003.1"/>
</dbReference>
<name>A0A917HJF9_9BACT</name>
<keyword evidence="5 8" id="KW-0812">Transmembrane</keyword>
<feature type="transmembrane region" description="Helical" evidence="8">
    <location>
        <begin position="96"/>
        <end position="118"/>
    </location>
</feature>
<dbReference type="GO" id="GO:0005886">
    <property type="term" value="C:plasma membrane"/>
    <property type="evidence" value="ECO:0007669"/>
    <property type="project" value="UniProtKB-SubCell"/>
</dbReference>
<dbReference type="Proteomes" id="UP000647241">
    <property type="component" value="Unassembled WGS sequence"/>
</dbReference>
<protein>
    <submittedName>
        <fullName evidence="9">AI-2E family transporter</fullName>
    </submittedName>
</protein>
<feature type="transmembrane region" description="Helical" evidence="8">
    <location>
        <begin position="42"/>
        <end position="59"/>
    </location>
</feature>
<dbReference type="AlphaFoldDB" id="A0A917HJF9"/>
<keyword evidence="4" id="KW-1003">Cell membrane</keyword>
<evidence type="ECO:0000256" key="6">
    <source>
        <dbReference type="ARBA" id="ARBA00022989"/>
    </source>
</evidence>
<evidence type="ECO:0000256" key="5">
    <source>
        <dbReference type="ARBA" id="ARBA00022692"/>
    </source>
</evidence>
<feature type="transmembrane region" description="Helical" evidence="8">
    <location>
        <begin position="233"/>
        <end position="255"/>
    </location>
</feature>
<keyword evidence="7 8" id="KW-0472">Membrane</keyword>
<reference evidence="9" key="1">
    <citation type="journal article" date="2014" name="Int. J. Syst. Evol. Microbiol.">
        <title>Complete genome sequence of Corynebacterium casei LMG S-19264T (=DSM 44701T), isolated from a smear-ripened cheese.</title>
        <authorList>
            <consortium name="US DOE Joint Genome Institute (JGI-PGF)"/>
            <person name="Walter F."/>
            <person name="Albersmeier A."/>
            <person name="Kalinowski J."/>
            <person name="Ruckert C."/>
        </authorList>
    </citation>
    <scope>NUCLEOTIDE SEQUENCE</scope>
    <source>
        <strain evidence="9">CGMCC 1.12997</strain>
    </source>
</reference>
<dbReference type="InterPro" id="IPR002549">
    <property type="entry name" value="AI-2E-like"/>
</dbReference>
<keyword evidence="10" id="KW-1185">Reference proteome</keyword>
<comment type="similarity">
    <text evidence="2">Belongs to the autoinducer-2 exporter (AI-2E) (TC 2.A.86) family.</text>
</comment>
<feature type="transmembrane region" description="Helical" evidence="8">
    <location>
        <begin position="298"/>
        <end position="320"/>
    </location>
</feature>
<evidence type="ECO:0000256" key="3">
    <source>
        <dbReference type="ARBA" id="ARBA00022448"/>
    </source>
</evidence>
<evidence type="ECO:0000256" key="7">
    <source>
        <dbReference type="ARBA" id="ARBA00023136"/>
    </source>
</evidence>
<evidence type="ECO:0000313" key="9">
    <source>
        <dbReference type="EMBL" id="GGG80592.1"/>
    </source>
</evidence>
<feature type="transmembrane region" description="Helical" evidence="8">
    <location>
        <begin position="261"/>
        <end position="291"/>
    </location>
</feature>
<feature type="transmembrane region" description="Helical" evidence="8">
    <location>
        <begin position="65"/>
        <end position="84"/>
    </location>
</feature>
<organism evidence="9 10">
    <name type="scientific">Edaphobacter dinghuensis</name>
    <dbReference type="NCBI Taxonomy" id="1560005"/>
    <lineage>
        <taxon>Bacteria</taxon>
        <taxon>Pseudomonadati</taxon>
        <taxon>Acidobacteriota</taxon>
        <taxon>Terriglobia</taxon>
        <taxon>Terriglobales</taxon>
        <taxon>Acidobacteriaceae</taxon>
        <taxon>Edaphobacter</taxon>
    </lineage>
</organism>
<dbReference type="Pfam" id="PF01594">
    <property type="entry name" value="AI-2E_transport"/>
    <property type="match status" value="1"/>
</dbReference>
<comment type="subcellular location">
    <subcellularLocation>
        <location evidence="1">Cell membrane</location>
        <topology evidence="1">Multi-pass membrane protein</topology>
    </subcellularLocation>
</comment>